<keyword evidence="3" id="KW-0238">DNA-binding</keyword>
<dbReference type="EMBL" id="JAMQYH010000003">
    <property type="protein sequence ID" value="KAJ1692060.1"/>
    <property type="molecule type" value="Genomic_DNA"/>
</dbReference>
<dbReference type="GO" id="GO:0046982">
    <property type="term" value="F:protein heterodimerization activity"/>
    <property type="evidence" value="ECO:0007669"/>
    <property type="project" value="UniProtKB-ARBA"/>
</dbReference>
<dbReference type="PROSITE" id="PS50217">
    <property type="entry name" value="BZIP"/>
    <property type="match status" value="1"/>
</dbReference>
<dbReference type="OrthoDB" id="645530at2759"/>
<keyword evidence="5" id="KW-0539">Nucleus</keyword>
<dbReference type="GO" id="GO:0000976">
    <property type="term" value="F:transcription cis-regulatory region binding"/>
    <property type="evidence" value="ECO:0007669"/>
    <property type="project" value="TreeGrafter"/>
</dbReference>
<evidence type="ECO:0000256" key="4">
    <source>
        <dbReference type="ARBA" id="ARBA00023163"/>
    </source>
</evidence>
<dbReference type="InterPro" id="IPR004827">
    <property type="entry name" value="bZIP"/>
</dbReference>
<feature type="domain" description="BZIP" evidence="7">
    <location>
        <begin position="10"/>
        <end position="73"/>
    </location>
</feature>
<dbReference type="PANTHER" id="PTHR45764:SF34">
    <property type="entry name" value="BZIP TRANSCRIPTION FACTOR 53"/>
    <property type="match status" value="1"/>
</dbReference>
<gene>
    <name evidence="8" type="ORF">LUZ63_008758</name>
</gene>
<reference evidence="8" key="1">
    <citation type="journal article" date="2022" name="Cell">
        <title>Repeat-based holocentromeres influence genome architecture and karyotype evolution.</title>
        <authorList>
            <person name="Hofstatter P.G."/>
            <person name="Thangavel G."/>
            <person name="Lux T."/>
            <person name="Neumann P."/>
            <person name="Vondrak T."/>
            <person name="Novak P."/>
            <person name="Zhang M."/>
            <person name="Costa L."/>
            <person name="Castellani M."/>
            <person name="Scott A."/>
            <person name="Toegelov H."/>
            <person name="Fuchs J."/>
            <person name="Mata-Sucre Y."/>
            <person name="Dias Y."/>
            <person name="Vanzela A.L.L."/>
            <person name="Huettel B."/>
            <person name="Almeida C.C.S."/>
            <person name="Simkova H."/>
            <person name="Souza G."/>
            <person name="Pedrosa-Harand A."/>
            <person name="Macas J."/>
            <person name="Mayer K.F.X."/>
            <person name="Houben A."/>
            <person name="Marques A."/>
        </authorList>
    </citation>
    <scope>NUCLEOTIDE SEQUENCE</scope>
    <source>
        <strain evidence="8">RhyBre1mFocal</strain>
    </source>
</reference>
<dbReference type="Pfam" id="PF00170">
    <property type="entry name" value="bZIP_1"/>
    <property type="match status" value="1"/>
</dbReference>
<organism evidence="8 9">
    <name type="scientific">Rhynchospora breviuscula</name>
    <dbReference type="NCBI Taxonomy" id="2022672"/>
    <lineage>
        <taxon>Eukaryota</taxon>
        <taxon>Viridiplantae</taxon>
        <taxon>Streptophyta</taxon>
        <taxon>Embryophyta</taxon>
        <taxon>Tracheophyta</taxon>
        <taxon>Spermatophyta</taxon>
        <taxon>Magnoliopsida</taxon>
        <taxon>Liliopsida</taxon>
        <taxon>Poales</taxon>
        <taxon>Cyperaceae</taxon>
        <taxon>Cyperoideae</taxon>
        <taxon>Rhynchosporeae</taxon>
        <taxon>Rhynchospora</taxon>
    </lineage>
</organism>
<proteinExistence type="predicted"/>
<sequence length="128" mass="14668">MTDLAAAVPDERKRKRMVSNRESARRSRMKKQQHLEELIREVARLESENAQAEMHVNVLAERYGKVEADNAVLRAEAAQLAERLKSANMYLSLFEVVSGVEMDIEEIPDPFLRPWLPLCTAQINQCNC</sequence>
<keyword evidence="4" id="KW-0804">Transcription</keyword>
<dbReference type="PROSITE" id="PS00036">
    <property type="entry name" value="BZIP_BASIC"/>
    <property type="match status" value="1"/>
</dbReference>
<evidence type="ECO:0000256" key="5">
    <source>
        <dbReference type="ARBA" id="ARBA00023242"/>
    </source>
</evidence>
<evidence type="ECO:0000256" key="1">
    <source>
        <dbReference type="ARBA" id="ARBA00004123"/>
    </source>
</evidence>
<dbReference type="AlphaFoldDB" id="A0A9Q0CE44"/>
<dbReference type="PANTHER" id="PTHR45764">
    <property type="entry name" value="BZIP TRANSCRIPTION FACTOR 44"/>
    <property type="match status" value="1"/>
</dbReference>
<keyword evidence="9" id="KW-1185">Reference proteome</keyword>
<comment type="subcellular location">
    <subcellularLocation>
        <location evidence="1">Nucleus</location>
    </subcellularLocation>
</comment>
<dbReference type="Proteomes" id="UP001151287">
    <property type="component" value="Unassembled WGS sequence"/>
</dbReference>
<dbReference type="InterPro" id="IPR045314">
    <property type="entry name" value="bZIP_plant_GBF1"/>
</dbReference>
<dbReference type="GO" id="GO:0003700">
    <property type="term" value="F:DNA-binding transcription factor activity"/>
    <property type="evidence" value="ECO:0007669"/>
    <property type="project" value="InterPro"/>
</dbReference>
<dbReference type="SUPFAM" id="SSF57959">
    <property type="entry name" value="Leucine zipper domain"/>
    <property type="match status" value="1"/>
</dbReference>
<dbReference type="GO" id="GO:0005634">
    <property type="term" value="C:nucleus"/>
    <property type="evidence" value="ECO:0007669"/>
    <property type="project" value="UniProtKB-SubCell"/>
</dbReference>
<evidence type="ECO:0000256" key="3">
    <source>
        <dbReference type="ARBA" id="ARBA00023125"/>
    </source>
</evidence>
<evidence type="ECO:0000256" key="6">
    <source>
        <dbReference type="SAM" id="MobiDB-lite"/>
    </source>
</evidence>
<evidence type="ECO:0000256" key="2">
    <source>
        <dbReference type="ARBA" id="ARBA00023015"/>
    </source>
</evidence>
<keyword evidence="2" id="KW-0805">Transcription regulation</keyword>
<accession>A0A9Q0CE44</accession>
<name>A0A9Q0CE44_9POAL</name>
<dbReference type="CDD" id="cd14702">
    <property type="entry name" value="bZIP_plant_GBF1"/>
    <property type="match status" value="1"/>
</dbReference>
<comment type="caution">
    <text evidence="8">The sequence shown here is derived from an EMBL/GenBank/DDBJ whole genome shotgun (WGS) entry which is preliminary data.</text>
</comment>
<dbReference type="Gene3D" id="1.20.5.170">
    <property type="match status" value="1"/>
</dbReference>
<dbReference type="FunFam" id="1.20.5.170:FF:000020">
    <property type="entry name" value="BZIP transcription factor"/>
    <property type="match status" value="1"/>
</dbReference>
<dbReference type="GO" id="GO:0045893">
    <property type="term" value="P:positive regulation of DNA-templated transcription"/>
    <property type="evidence" value="ECO:0007669"/>
    <property type="project" value="TreeGrafter"/>
</dbReference>
<evidence type="ECO:0000259" key="7">
    <source>
        <dbReference type="PROSITE" id="PS50217"/>
    </source>
</evidence>
<evidence type="ECO:0000313" key="8">
    <source>
        <dbReference type="EMBL" id="KAJ1692060.1"/>
    </source>
</evidence>
<evidence type="ECO:0000313" key="9">
    <source>
        <dbReference type="Proteomes" id="UP001151287"/>
    </source>
</evidence>
<dbReference type="SMART" id="SM00338">
    <property type="entry name" value="BRLZ"/>
    <property type="match status" value="1"/>
</dbReference>
<feature type="region of interest" description="Disordered" evidence="6">
    <location>
        <begin position="1"/>
        <end position="31"/>
    </location>
</feature>
<protein>
    <recommendedName>
        <fullName evidence="7">BZIP domain-containing protein</fullName>
    </recommendedName>
</protein>
<dbReference type="InterPro" id="IPR046347">
    <property type="entry name" value="bZIP_sf"/>
</dbReference>